<sequence>MESALKKAGVKVMAPPPPPQPSADTAPVPNTNTPQQDSSQKTSSRFPRVSSLPVDAASNVVLKGKQFSVYFSIG</sequence>
<name>A0A0C2DY47_9BILA</name>
<feature type="region of interest" description="Disordered" evidence="1">
    <location>
        <begin position="1"/>
        <end position="55"/>
    </location>
</feature>
<accession>A0A0C2DY47</accession>
<dbReference type="Proteomes" id="UP000054047">
    <property type="component" value="Unassembled WGS sequence"/>
</dbReference>
<organism evidence="2 3">
    <name type="scientific">Ancylostoma duodenale</name>
    <dbReference type="NCBI Taxonomy" id="51022"/>
    <lineage>
        <taxon>Eukaryota</taxon>
        <taxon>Metazoa</taxon>
        <taxon>Ecdysozoa</taxon>
        <taxon>Nematoda</taxon>
        <taxon>Chromadorea</taxon>
        <taxon>Rhabditida</taxon>
        <taxon>Rhabditina</taxon>
        <taxon>Rhabditomorpha</taxon>
        <taxon>Strongyloidea</taxon>
        <taxon>Ancylostomatidae</taxon>
        <taxon>Ancylostomatinae</taxon>
        <taxon>Ancylostoma</taxon>
    </lineage>
</organism>
<keyword evidence="3" id="KW-1185">Reference proteome</keyword>
<dbReference type="OrthoDB" id="2129069at2759"/>
<evidence type="ECO:0000256" key="1">
    <source>
        <dbReference type="SAM" id="MobiDB-lite"/>
    </source>
</evidence>
<proteinExistence type="predicted"/>
<evidence type="ECO:0000313" key="3">
    <source>
        <dbReference type="Proteomes" id="UP000054047"/>
    </source>
</evidence>
<dbReference type="EMBL" id="KN726531">
    <property type="protein sequence ID" value="KIH67897.1"/>
    <property type="molecule type" value="Genomic_DNA"/>
</dbReference>
<protein>
    <submittedName>
        <fullName evidence="2">Uncharacterized protein</fullName>
    </submittedName>
</protein>
<feature type="compositionally biased region" description="Polar residues" evidence="1">
    <location>
        <begin position="30"/>
        <end position="45"/>
    </location>
</feature>
<gene>
    <name evidence="2" type="ORF">ANCDUO_01768</name>
</gene>
<dbReference type="AlphaFoldDB" id="A0A0C2DY47"/>
<reference evidence="2 3" key="1">
    <citation type="submission" date="2013-12" db="EMBL/GenBank/DDBJ databases">
        <title>Draft genome of the parsitic nematode Ancylostoma duodenale.</title>
        <authorList>
            <person name="Mitreva M."/>
        </authorList>
    </citation>
    <scope>NUCLEOTIDE SEQUENCE [LARGE SCALE GENOMIC DNA]</scope>
    <source>
        <strain evidence="2 3">Zhejiang</strain>
    </source>
</reference>
<evidence type="ECO:0000313" key="2">
    <source>
        <dbReference type="EMBL" id="KIH67897.1"/>
    </source>
</evidence>